<accession>A0A1N6D8R9</accession>
<keyword evidence="1" id="KW-0812">Transmembrane</keyword>
<keyword evidence="3" id="KW-1185">Reference proteome</keyword>
<sequence>MSFKKGSTTSRFTAPEMRIWLSLAILGFSQATWGLEKGLGAIIVFLASDFLLIRIPIKRRTNLRLVTRSIALCLAFIVPVLINIAIGNWNSYQCGKSDSCQFLIVEENL</sequence>
<proteinExistence type="predicted"/>
<gene>
    <name evidence="2" type="ORF">SAMN02745824_1690</name>
</gene>
<dbReference type="Proteomes" id="UP000185192">
    <property type="component" value="Unassembled WGS sequence"/>
</dbReference>
<protein>
    <submittedName>
        <fullName evidence="2">Uncharacterized protein</fullName>
    </submittedName>
</protein>
<evidence type="ECO:0000256" key="1">
    <source>
        <dbReference type="SAM" id="Phobius"/>
    </source>
</evidence>
<evidence type="ECO:0000313" key="3">
    <source>
        <dbReference type="Proteomes" id="UP000185192"/>
    </source>
</evidence>
<dbReference type="EMBL" id="FSQW01000001">
    <property type="protein sequence ID" value="SIN67093.1"/>
    <property type="molecule type" value="Genomic_DNA"/>
</dbReference>
<dbReference type="AlphaFoldDB" id="A0A1N6D8R9"/>
<name>A0A1N6D8R9_9SPHN</name>
<keyword evidence="1" id="KW-0472">Membrane</keyword>
<dbReference type="STRING" id="1123272.SAMN02745824_1690"/>
<reference evidence="3" key="1">
    <citation type="submission" date="2016-11" db="EMBL/GenBank/DDBJ databases">
        <authorList>
            <person name="Varghese N."/>
            <person name="Submissions S."/>
        </authorList>
    </citation>
    <scope>NUCLEOTIDE SEQUENCE [LARGE SCALE GENOMIC DNA]</scope>
    <source>
        <strain evidence="3">DSM 22363</strain>
    </source>
</reference>
<feature type="transmembrane region" description="Helical" evidence="1">
    <location>
        <begin position="69"/>
        <end position="89"/>
    </location>
</feature>
<organism evidence="2 3">
    <name type="scientific">Parasphingorhabdus marina DSM 22363</name>
    <dbReference type="NCBI Taxonomy" id="1123272"/>
    <lineage>
        <taxon>Bacteria</taxon>
        <taxon>Pseudomonadati</taxon>
        <taxon>Pseudomonadota</taxon>
        <taxon>Alphaproteobacteria</taxon>
        <taxon>Sphingomonadales</taxon>
        <taxon>Sphingomonadaceae</taxon>
        <taxon>Parasphingorhabdus</taxon>
    </lineage>
</organism>
<evidence type="ECO:0000313" key="2">
    <source>
        <dbReference type="EMBL" id="SIN67093.1"/>
    </source>
</evidence>
<keyword evidence="1" id="KW-1133">Transmembrane helix</keyword>
<feature type="transmembrane region" description="Helical" evidence="1">
    <location>
        <begin position="41"/>
        <end position="57"/>
    </location>
</feature>